<reference evidence="7" key="1">
    <citation type="submission" date="2023-10" db="EMBL/GenBank/DDBJ databases">
        <authorList>
            <person name="Noh H."/>
        </authorList>
    </citation>
    <scope>NUCLEOTIDE SEQUENCE</scope>
    <source>
        <strain evidence="7">DUCC4014</strain>
    </source>
</reference>
<name>A0AAF0YC77_9TREE</name>
<evidence type="ECO:0000313" key="7">
    <source>
        <dbReference type="EMBL" id="WOO81781.1"/>
    </source>
</evidence>
<feature type="transmembrane region" description="Helical" evidence="6">
    <location>
        <begin position="142"/>
        <end position="166"/>
    </location>
</feature>
<dbReference type="GO" id="GO:0022857">
    <property type="term" value="F:transmembrane transporter activity"/>
    <property type="evidence" value="ECO:0007669"/>
    <property type="project" value="TreeGrafter"/>
</dbReference>
<dbReference type="PANTHER" id="PTHR23502">
    <property type="entry name" value="MAJOR FACILITATOR SUPERFAMILY"/>
    <property type="match status" value="1"/>
</dbReference>
<feature type="transmembrane region" description="Helical" evidence="6">
    <location>
        <begin position="100"/>
        <end position="122"/>
    </location>
</feature>
<evidence type="ECO:0000256" key="4">
    <source>
        <dbReference type="ARBA" id="ARBA00023136"/>
    </source>
</evidence>
<dbReference type="RefSeq" id="XP_062627813.1">
    <property type="nucleotide sequence ID" value="XM_062771829.1"/>
</dbReference>
<dbReference type="EMBL" id="CP086717">
    <property type="protein sequence ID" value="WOO81781.1"/>
    <property type="molecule type" value="Genomic_DNA"/>
</dbReference>
<evidence type="ECO:0000256" key="3">
    <source>
        <dbReference type="ARBA" id="ARBA00022989"/>
    </source>
</evidence>
<dbReference type="GeneID" id="87808531"/>
<keyword evidence="3 6" id="KW-1133">Transmembrane helix</keyword>
<dbReference type="GO" id="GO:0005886">
    <property type="term" value="C:plasma membrane"/>
    <property type="evidence" value="ECO:0007669"/>
    <property type="project" value="TreeGrafter"/>
</dbReference>
<sequence>MTSNTLKDDLTVPGTTVLLDAATGGGEATSADSITLVPTPSDDPSDPLNWTTRRKWLCCACMVLYVTAMCFNVGCLYPIYGPLPFGILMMGLGPYYKAHWMVFVMGEFVLTIAGPIATLLSITYAFDAFHSIHPKEKQSAPYLLSLILVGMIFTFCFNYCVTPWAFDWGFRNWAISAVFIGTAVNCSAFLMIYYGKRLRKSGVSYYEKIINI</sequence>
<evidence type="ECO:0000256" key="2">
    <source>
        <dbReference type="ARBA" id="ARBA00022692"/>
    </source>
</evidence>
<keyword evidence="4 6" id="KW-0472">Membrane</keyword>
<keyword evidence="2 6" id="KW-0812">Transmembrane</keyword>
<feature type="region of interest" description="Disordered" evidence="5">
    <location>
        <begin position="25"/>
        <end position="45"/>
    </location>
</feature>
<proteinExistence type="predicted"/>
<dbReference type="AlphaFoldDB" id="A0AAF0YC77"/>
<accession>A0AAF0YC77</accession>
<dbReference type="Proteomes" id="UP000827549">
    <property type="component" value="Chromosome 4"/>
</dbReference>
<dbReference type="PANTHER" id="PTHR23502:SF30">
    <property type="entry name" value="TRANSPORTER, PUTATIVE (AFU_ORTHOLOGUE AFUA_8G04702)-RELATED"/>
    <property type="match status" value="1"/>
</dbReference>
<organism evidence="7 8">
    <name type="scientific">Vanrija pseudolonga</name>
    <dbReference type="NCBI Taxonomy" id="143232"/>
    <lineage>
        <taxon>Eukaryota</taxon>
        <taxon>Fungi</taxon>
        <taxon>Dikarya</taxon>
        <taxon>Basidiomycota</taxon>
        <taxon>Agaricomycotina</taxon>
        <taxon>Tremellomycetes</taxon>
        <taxon>Trichosporonales</taxon>
        <taxon>Trichosporonaceae</taxon>
        <taxon>Vanrija</taxon>
    </lineage>
</organism>
<keyword evidence="8" id="KW-1185">Reference proteome</keyword>
<comment type="subcellular location">
    <subcellularLocation>
        <location evidence="1">Membrane</location>
        <topology evidence="1">Multi-pass membrane protein</topology>
    </subcellularLocation>
</comment>
<feature type="transmembrane region" description="Helical" evidence="6">
    <location>
        <begin position="56"/>
        <end position="80"/>
    </location>
</feature>
<protein>
    <submittedName>
        <fullName evidence="7">Uncharacterized protein</fullName>
    </submittedName>
</protein>
<evidence type="ECO:0000256" key="6">
    <source>
        <dbReference type="SAM" id="Phobius"/>
    </source>
</evidence>
<evidence type="ECO:0000313" key="8">
    <source>
        <dbReference type="Proteomes" id="UP000827549"/>
    </source>
</evidence>
<feature type="transmembrane region" description="Helical" evidence="6">
    <location>
        <begin position="172"/>
        <end position="194"/>
    </location>
</feature>
<gene>
    <name evidence="7" type="ORF">LOC62_04G005302</name>
</gene>
<evidence type="ECO:0000256" key="1">
    <source>
        <dbReference type="ARBA" id="ARBA00004141"/>
    </source>
</evidence>
<evidence type="ECO:0000256" key="5">
    <source>
        <dbReference type="SAM" id="MobiDB-lite"/>
    </source>
</evidence>